<dbReference type="PANTHER" id="PTHR12755">
    <property type="entry name" value="CLEAVAGE/POLYADENYLATION FACTOR IA SUBUNIT CLP1P"/>
    <property type="match status" value="1"/>
</dbReference>
<dbReference type="Gene3D" id="3.40.50.300">
    <property type="entry name" value="P-loop containing nucleotide triphosphate hydrolases"/>
    <property type="match status" value="1"/>
</dbReference>
<keyword evidence="5" id="KW-0547">Nucleotide-binding</keyword>
<evidence type="ECO:0000313" key="11">
    <source>
        <dbReference type="Proteomes" id="UP000887574"/>
    </source>
</evidence>
<dbReference type="InterPro" id="IPR032319">
    <property type="entry name" value="CLP1_P"/>
</dbReference>
<keyword evidence="11" id="KW-1185">Reference proteome</keyword>
<keyword evidence="6" id="KW-0418">Kinase</keyword>
<evidence type="ECO:0000256" key="2">
    <source>
        <dbReference type="ARBA" id="ARBA00011003"/>
    </source>
</evidence>
<dbReference type="PANTHER" id="PTHR12755:SF3">
    <property type="entry name" value="POLYNUCLEOTIDE 5'-HYDROXYL-KINASE NOL9"/>
    <property type="match status" value="1"/>
</dbReference>
<evidence type="ECO:0000256" key="1">
    <source>
        <dbReference type="ARBA" id="ARBA00004604"/>
    </source>
</evidence>
<dbReference type="Proteomes" id="UP000887574">
    <property type="component" value="Unplaced"/>
</dbReference>
<organism evidence="11 12">
    <name type="scientific">Ditylenchus dipsaci</name>
    <dbReference type="NCBI Taxonomy" id="166011"/>
    <lineage>
        <taxon>Eukaryota</taxon>
        <taxon>Metazoa</taxon>
        <taxon>Ecdysozoa</taxon>
        <taxon>Nematoda</taxon>
        <taxon>Chromadorea</taxon>
        <taxon>Rhabditida</taxon>
        <taxon>Tylenchina</taxon>
        <taxon>Tylenchomorpha</taxon>
        <taxon>Sphaerularioidea</taxon>
        <taxon>Anguinidae</taxon>
        <taxon>Anguininae</taxon>
        <taxon>Ditylenchus</taxon>
    </lineage>
</organism>
<dbReference type="GO" id="GO:0005524">
    <property type="term" value="F:ATP binding"/>
    <property type="evidence" value="ECO:0007669"/>
    <property type="project" value="UniProtKB-KW"/>
</dbReference>
<evidence type="ECO:0000256" key="5">
    <source>
        <dbReference type="ARBA" id="ARBA00022741"/>
    </source>
</evidence>
<comment type="subcellular location">
    <subcellularLocation>
        <location evidence="1">Nucleus</location>
        <location evidence="1">Nucleolus</location>
    </subcellularLocation>
</comment>
<dbReference type="InterPro" id="IPR027417">
    <property type="entry name" value="P-loop_NTPase"/>
</dbReference>
<evidence type="ECO:0000313" key="12">
    <source>
        <dbReference type="WBParaSite" id="jg7064"/>
    </source>
</evidence>
<evidence type="ECO:0000256" key="7">
    <source>
        <dbReference type="ARBA" id="ARBA00022840"/>
    </source>
</evidence>
<protein>
    <submittedName>
        <fullName evidence="12">Polyribonucleotide 5'-hydroxyl-kinase Clp1 P-loop domain-containing protein</fullName>
    </submittedName>
</protein>
<dbReference type="Pfam" id="PF16575">
    <property type="entry name" value="CLP1_P"/>
    <property type="match status" value="1"/>
</dbReference>
<dbReference type="InterPro" id="IPR045116">
    <property type="entry name" value="Clp1/Grc3"/>
</dbReference>
<evidence type="ECO:0000256" key="3">
    <source>
        <dbReference type="ARBA" id="ARBA00022552"/>
    </source>
</evidence>
<evidence type="ECO:0000256" key="8">
    <source>
        <dbReference type="ARBA" id="ARBA00023242"/>
    </source>
</evidence>
<sequence length="547" mass="61028">MIGQTCFMMMKKAEDTAFPLPPKFMYSTDEYLTICSIIGKISLVGGPVLILGNKGVGKSTLMRYLDENKKDISFDTDVGQSEMNPSGCISLSEIKKPLLEINSRERPILFVNTVGWVEGIGHDLMCSLIKCVNPLMLINVSLDGVLPFMVPKDLQQKTVTLKRQRTMNNFGGHLNPAMLRQFLMAGYMAQCFSLYPSPFCVELRLANVLSFRVRFGSVSVYFHPELAHVSDSLILCPLNCAVVALCEAFVTTGVLDCPSLPTRLTLQKDEASAANAMLRCYGFGMIRAIDVERKIFHVITPVEPELLTRIKVFALGHELQTPPIMFDLKGFEPAPYLVELGKKCQSTSRKNASCEVFEESGPEWRKGSSKEEGMPDVAELERLRKRSRMGGFDMLCIYRARLRGLEHYGRFQVNYTLTLGPSTPIQVDIDGIIGGTSMAYSVDFHAISDGLRWTSSDSCGLMWLLRQTPMVFQVAFYGISGEPLRHLTDYGGLIWHLRQTPMVVIFSDSGGPGLLRHFKWTLLQLCGTFTTIQVDIDGIIGGLQRHL</sequence>
<evidence type="ECO:0000256" key="4">
    <source>
        <dbReference type="ARBA" id="ARBA00022679"/>
    </source>
</evidence>
<evidence type="ECO:0000256" key="6">
    <source>
        <dbReference type="ARBA" id="ARBA00022777"/>
    </source>
</evidence>
<keyword evidence="3" id="KW-0698">rRNA processing</keyword>
<feature type="domain" description="Clp1 P-loop" evidence="9">
    <location>
        <begin position="52"/>
        <end position="101"/>
    </location>
</feature>
<evidence type="ECO:0000259" key="9">
    <source>
        <dbReference type="Pfam" id="PF16575"/>
    </source>
</evidence>
<dbReference type="GO" id="GO:0000448">
    <property type="term" value="P:cleavage in ITS2 between 5.8S rRNA and LSU-rRNA of tricistronic rRNA transcript (SSU-rRNA, 5.8S rRNA, LSU-rRNA)"/>
    <property type="evidence" value="ECO:0007669"/>
    <property type="project" value="TreeGrafter"/>
</dbReference>
<proteinExistence type="inferred from homology"/>
<keyword evidence="7" id="KW-0067">ATP-binding</keyword>
<dbReference type="WBParaSite" id="jg7064">
    <property type="protein sequence ID" value="jg7064"/>
    <property type="gene ID" value="jg7064"/>
</dbReference>
<dbReference type="GO" id="GO:0005730">
    <property type="term" value="C:nucleolus"/>
    <property type="evidence" value="ECO:0007669"/>
    <property type="project" value="UniProtKB-SubCell"/>
</dbReference>
<dbReference type="InterPro" id="IPR057570">
    <property type="entry name" value="NOL9_C"/>
</dbReference>
<evidence type="ECO:0000259" key="10">
    <source>
        <dbReference type="Pfam" id="PF25467"/>
    </source>
</evidence>
<dbReference type="AlphaFoldDB" id="A0A915EIK5"/>
<dbReference type="Pfam" id="PF25467">
    <property type="entry name" value="NOL9_C"/>
    <property type="match status" value="1"/>
</dbReference>
<comment type="similarity">
    <text evidence="2">Belongs to the Clp1 family. NOL9/GRC3 subfamily.</text>
</comment>
<keyword evidence="8" id="KW-0539">Nucleus</keyword>
<dbReference type="GO" id="GO:0051731">
    <property type="term" value="F:polynucleotide 5'-hydroxyl-kinase activity"/>
    <property type="evidence" value="ECO:0007669"/>
    <property type="project" value="InterPro"/>
</dbReference>
<name>A0A915EIK5_9BILA</name>
<reference evidence="12" key="1">
    <citation type="submission" date="2022-11" db="UniProtKB">
        <authorList>
            <consortium name="WormBaseParasite"/>
        </authorList>
    </citation>
    <scope>IDENTIFICATION</scope>
</reference>
<feature type="domain" description="NOL9 C-terminal" evidence="10">
    <location>
        <begin position="274"/>
        <end position="318"/>
    </location>
</feature>
<accession>A0A915EIK5</accession>
<keyword evidence="4" id="KW-0808">Transferase</keyword>